<keyword evidence="4" id="KW-1185">Reference proteome</keyword>
<evidence type="ECO:0000313" key="4">
    <source>
        <dbReference type="Proteomes" id="UP000008983"/>
    </source>
</evidence>
<dbReference type="OMA" id="IMALGCM"/>
<feature type="domain" description="Phospholipid/glycerol acyltransferase" evidence="2">
    <location>
        <begin position="70"/>
        <end position="267"/>
    </location>
</feature>
<sequence length="529" mass="61850">MENLGHYILSKGVIGQTKLIFILQNQKKNSCKYILQGNISIRIRKYSKSIQYQYFYNLQICYQILKDQPLIICSNHNNQFIDALLICNKMDRPVKFIIAAKSTRRPIIGQVSKILGGIPVERAQDLAKTGKGKIILIKDGFVKGVDTQFTKDFQVGYIIFINQIGKEYLIQSIISDTELKIKQENPVSDTEVDFKYQIIPKLDQSQMYDKVWDSLVKNEVVGIFPEGGSHDRTDFLPLKAGVCIMALGAMAQFGIQVNIVCCGLNYYNCDKFRSKVIMEFGVPYLIPKEQAELYKTNKREAISSLLHEIQNRLKDVTTSVPSYNELMRIYMARRIYYPENRELTPKEELELNRRFAKGYSEMSDKKEVKQLFNKIGEYRSYLKISGMDDYQIRHYNNQFSHNLSVAIYSIFMIIIYLLFSLPGMVLNTPFGILLNYLSEKERIKVQFYNYQIYKQKKIVLNCFQSQNFRKRCCCKLQSNDCFCRFSIFCFINDFIILLFLYSQFFTISFAYKIQKFINIPNFISNNIFI</sequence>
<dbReference type="PANTHER" id="PTHR31605">
    <property type="entry name" value="GLYCEROL-3-PHOSPHATE O-ACYLTRANSFERASE 1"/>
    <property type="match status" value="1"/>
</dbReference>
<dbReference type="SUPFAM" id="SSF69593">
    <property type="entry name" value="Glycerol-3-phosphate (1)-acyltransferase"/>
    <property type="match status" value="2"/>
</dbReference>
<accession>G0QZB0</accession>
<dbReference type="GO" id="GO:0016287">
    <property type="term" value="F:glycerone-phosphate O-acyltransferase activity"/>
    <property type="evidence" value="ECO:0007669"/>
    <property type="project" value="TreeGrafter"/>
</dbReference>
<dbReference type="InParanoid" id="G0QZB0"/>
<gene>
    <name evidence="3" type="ORF">IMG5_155570</name>
</gene>
<dbReference type="Proteomes" id="UP000008983">
    <property type="component" value="Unassembled WGS sequence"/>
</dbReference>
<organism evidence="3 4">
    <name type="scientific">Ichthyophthirius multifiliis</name>
    <name type="common">White spot disease agent</name>
    <name type="synonym">Ich</name>
    <dbReference type="NCBI Taxonomy" id="5932"/>
    <lineage>
        <taxon>Eukaryota</taxon>
        <taxon>Sar</taxon>
        <taxon>Alveolata</taxon>
        <taxon>Ciliophora</taxon>
        <taxon>Intramacronucleata</taxon>
        <taxon>Oligohymenophorea</taxon>
        <taxon>Hymenostomatida</taxon>
        <taxon>Ophryoglenina</taxon>
        <taxon>Ichthyophthirius</taxon>
    </lineage>
</organism>
<dbReference type="AlphaFoldDB" id="G0QZB0"/>
<reference evidence="3 4" key="1">
    <citation type="submission" date="2011-07" db="EMBL/GenBank/DDBJ databases">
        <authorList>
            <person name="Coyne R."/>
            <person name="Brami D."/>
            <person name="Johnson J."/>
            <person name="Hostetler J."/>
            <person name="Hannick L."/>
            <person name="Clark T."/>
            <person name="Cassidy-Hanley D."/>
            <person name="Inman J."/>
        </authorList>
    </citation>
    <scope>NUCLEOTIDE SEQUENCE [LARGE SCALE GENOMIC DNA]</scope>
    <source>
        <strain evidence="3 4">G5</strain>
    </source>
</reference>
<dbReference type="InterPro" id="IPR052744">
    <property type="entry name" value="GPAT/DAPAT"/>
</dbReference>
<feature type="transmembrane region" description="Helical" evidence="1">
    <location>
        <begin position="405"/>
        <end position="434"/>
    </location>
</feature>
<evidence type="ECO:0000259" key="2">
    <source>
        <dbReference type="SMART" id="SM00563"/>
    </source>
</evidence>
<dbReference type="eggNOG" id="ENOG502QQ2N">
    <property type="taxonomic scope" value="Eukaryota"/>
</dbReference>
<feature type="transmembrane region" description="Helical" evidence="1">
    <location>
        <begin position="485"/>
        <end position="511"/>
    </location>
</feature>
<keyword evidence="1" id="KW-0472">Membrane</keyword>
<dbReference type="PANTHER" id="PTHR31605:SF0">
    <property type="entry name" value="GLYCEROL-3-PHOSPHATE O-ACYLTRANSFERASE 1"/>
    <property type="match status" value="1"/>
</dbReference>
<protein>
    <recommendedName>
        <fullName evidence="2">Phospholipid/glycerol acyltransferase domain-containing protein</fullName>
    </recommendedName>
</protein>
<dbReference type="GO" id="GO:0004366">
    <property type="term" value="F:glycerol-3-phosphate O-acyltransferase activity"/>
    <property type="evidence" value="ECO:0007669"/>
    <property type="project" value="TreeGrafter"/>
</dbReference>
<dbReference type="SMART" id="SM00563">
    <property type="entry name" value="PlsC"/>
    <property type="match status" value="1"/>
</dbReference>
<dbReference type="OrthoDB" id="2427554at2759"/>
<dbReference type="InterPro" id="IPR002123">
    <property type="entry name" value="Plipid/glycerol_acylTrfase"/>
</dbReference>
<dbReference type="STRING" id="857967.G0QZB0"/>
<dbReference type="RefSeq" id="XP_004030686.1">
    <property type="nucleotide sequence ID" value="XM_004030638.1"/>
</dbReference>
<evidence type="ECO:0000256" key="1">
    <source>
        <dbReference type="SAM" id="Phobius"/>
    </source>
</evidence>
<dbReference type="FunCoup" id="G0QZB0">
    <property type="interactions" value="12"/>
</dbReference>
<evidence type="ECO:0000313" key="3">
    <source>
        <dbReference type="EMBL" id="EGR29450.1"/>
    </source>
</evidence>
<dbReference type="GeneID" id="14905552"/>
<dbReference type="Pfam" id="PF01553">
    <property type="entry name" value="Acyltransferase"/>
    <property type="match status" value="1"/>
</dbReference>
<keyword evidence="1" id="KW-1133">Transmembrane helix</keyword>
<name>G0QZB0_ICHMU</name>
<keyword evidence="1" id="KW-0812">Transmembrane</keyword>
<dbReference type="GO" id="GO:0008654">
    <property type="term" value="P:phospholipid biosynthetic process"/>
    <property type="evidence" value="ECO:0007669"/>
    <property type="project" value="TreeGrafter"/>
</dbReference>
<proteinExistence type="predicted"/>
<dbReference type="EMBL" id="GL984143">
    <property type="protein sequence ID" value="EGR29450.1"/>
    <property type="molecule type" value="Genomic_DNA"/>
</dbReference>